<dbReference type="OrthoDB" id="8101189at2"/>
<keyword evidence="1" id="KW-0472">Membrane</keyword>
<organism evidence="2 3">
    <name type="scientific">Caulobacter zeae</name>
    <dbReference type="NCBI Taxonomy" id="2055137"/>
    <lineage>
        <taxon>Bacteria</taxon>
        <taxon>Pseudomonadati</taxon>
        <taxon>Pseudomonadota</taxon>
        <taxon>Alphaproteobacteria</taxon>
        <taxon>Caulobacterales</taxon>
        <taxon>Caulobacteraceae</taxon>
        <taxon>Caulobacter</taxon>
    </lineage>
</organism>
<sequence length="70" mass="7791">MPWVEFTARFDWTPPKDRRRTTVYLPGHILLVTTPCATAAIAAGKAHRIATPRRGQQPVSLIQANPVREG</sequence>
<dbReference type="RefSeq" id="WP_101718342.1">
    <property type="nucleotide sequence ID" value="NZ_PJRS01000022.1"/>
</dbReference>
<dbReference type="Proteomes" id="UP000234479">
    <property type="component" value="Unassembled WGS sequence"/>
</dbReference>
<evidence type="ECO:0000313" key="3">
    <source>
        <dbReference type="Proteomes" id="UP000234479"/>
    </source>
</evidence>
<dbReference type="AlphaFoldDB" id="A0A2N5DG79"/>
<evidence type="ECO:0000313" key="2">
    <source>
        <dbReference type="EMBL" id="PLR25068.1"/>
    </source>
</evidence>
<name>A0A2N5DG79_9CAUL</name>
<protein>
    <submittedName>
        <fullName evidence="2">Uncharacterized protein</fullName>
    </submittedName>
</protein>
<evidence type="ECO:0000256" key="1">
    <source>
        <dbReference type="SAM" id="Phobius"/>
    </source>
</evidence>
<keyword evidence="1" id="KW-0812">Transmembrane</keyword>
<keyword evidence="1" id="KW-1133">Transmembrane helix</keyword>
<feature type="transmembrane region" description="Helical" evidence="1">
    <location>
        <begin position="23"/>
        <end position="44"/>
    </location>
</feature>
<proteinExistence type="predicted"/>
<keyword evidence="3" id="KW-1185">Reference proteome</keyword>
<comment type="caution">
    <text evidence="2">The sequence shown here is derived from an EMBL/GenBank/DDBJ whole genome shotgun (WGS) entry which is preliminary data.</text>
</comment>
<reference evidence="2 3" key="1">
    <citation type="submission" date="2017-12" db="EMBL/GenBank/DDBJ databases">
        <title>The genome sequence of Caulobacter sp. 410.</title>
        <authorList>
            <person name="Gao J."/>
            <person name="Mao X."/>
            <person name="Sun J."/>
        </authorList>
    </citation>
    <scope>NUCLEOTIDE SEQUENCE [LARGE SCALE GENOMIC DNA]</scope>
    <source>
        <strain evidence="2 3">410</strain>
    </source>
</reference>
<gene>
    <name evidence="2" type="ORF">SGCZBJ_12590</name>
</gene>
<dbReference type="EMBL" id="PJRS01000022">
    <property type="protein sequence ID" value="PLR25068.1"/>
    <property type="molecule type" value="Genomic_DNA"/>
</dbReference>
<accession>A0A2N5DG79</accession>